<evidence type="ECO:0000313" key="8">
    <source>
        <dbReference type="EMBL" id="SNX71260.1"/>
    </source>
</evidence>
<dbReference type="PROSITE" id="PS50893">
    <property type="entry name" value="ABC_TRANSPORTER_2"/>
    <property type="match status" value="1"/>
</dbReference>
<evidence type="ECO:0000313" key="9">
    <source>
        <dbReference type="Proteomes" id="UP000219546"/>
    </source>
</evidence>
<dbReference type="InterPro" id="IPR003593">
    <property type="entry name" value="AAA+_ATPase"/>
</dbReference>
<evidence type="ECO:0000256" key="6">
    <source>
        <dbReference type="ARBA" id="ARBA00023136"/>
    </source>
</evidence>
<sequence length="254" mass="28514">METKFPKIHVKLENIKKSYDNRVVLEGINLDIHEGEFVAIVGKSGCGKSTLLRLMAGLEACDDGAIRINGTNLMGLNKEARIMFQDGRLLPWKRILENVGLGLIGEWRPKAIEALRNVGLEDRLKDWPSKLSGGQKQRVALARALVHQPNILLLDEPLGALDALTRLEMQDLIEEIWRQKKITSVLVTHDVEEAVALADRVILIEAGQIVLNIPINLPRRRQRTHPGFAKYVEEILERIMGSNTDNGNLKVAFK</sequence>
<dbReference type="SMART" id="SM00382">
    <property type="entry name" value="AAA"/>
    <property type="match status" value="1"/>
</dbReference>
<keyword evidence="6" id="KW-0472">Membrane</keyword>
<accession>A0A285CUL6</accession>
<keyword evidence="4 8" id="KW-0067">ATP-binding</keyword>
<evidence type="ECO:0000256" key="4">
    <source>
        <dbReference type="ARBA" id="ARBA00022840"/>
    </source>
</evidence>
<name>A0A285CUL6_9BACI</name>
<proteinExistence type="predicted"/>
<dbReference type="InterPro" id="IPR027417">
    <property type="entry name" value="P-loop_NTPase"/>
</dbReference>
<evidence type="ECO:0000256" key="5">
    <source>
        <dbReference type="ARBA" id="ARBA00022967"/>
    </source>
</evidence>
<dbReference type="AlphaFoldDB" id="A0A285CUL6"/>
<dbReference type="Gene3D" id="3.40.50.300">
    <property type="entry name" value="P-loop containing nucleotide triphosphate hydrolases"/>
    <property type="match status" value="1"/>
</dbReference>
<feature type="domain" description="ABC transporter" evidence="7">
    <location>
        <begin position="10"/>
        <end position="231"/>
    </location>
</feature>
<dbReference type="Proteomes" id="UP000219546">
    <property type="component" value="Unassembled WGS sequence"/>
</dbReference>
<keyword evidence="3" id="KW-0547">Nucleotide-binding</keyword>
<dbReference type="PANTHER" id="PTHR42788:SF17">
    <property type="entry name" value="ALIPHATIC SULFONATES IMPORT ATP-BINDING PROTEIN SSUB"/>
    <property type="match status" value="1"/>
</dbReference>
<gene>
    <name evidence="8" type="ORF">SAMN05877753_10579</name>
</gene>
<keyword evidence="9" id="KW-1185">Reference proteome</keyword>
<dbReference type="GO" id="GO:0005524">
    <property type="term" value="F:ATP binding"/>
    <property type="evidence" value="ECO:0007669"/>
    <property type="project" value="UniProtKB-KW"/>
</dbReference>
<evidence type="ECO:0000259" key="7">
    <source>
        <dbReference type="PROSITE" id="PS50893"/>
    </source>
</evidence>
<dbReference type="Pfam" id="PF00005">
    <property type="entry name" value="ABC_tran"/>
    <property type="match status" value="1"/>
</dbReference>
<keyword evidence="5" id="KW-1278">Translocase</keyword>
<dbReference type="GO" id="GO:0016887">
    <property type="term" value="F:ATP hydrolysis activity"/>
    <property type="evidence" value="ECO:0007669"/>
    <property type="project" value="InterPro"/>
</dbReference>
<dbReference type="InterPro" id="IPR050166">
    <property type="entry name" value="ABC_transporter_ATP-bind"/>
</dbReference>
<evidence type="ECO:0000256" key="2">
    <source>
        <dbReference type="ARBA" id="ARBA00022475"/>
    </source>
</evidence>
<dbReference type="InterPro" id="IPR017871">
    <property type="entry name" value="ABC_transporter-like_CS"/>
</dbReference>
<dbReference type="InterPro" id="IPR003439">
    <property type="entry name" value="ABC_transporter-like_ATP-bd"/>
</dbReference>
<keyword evidence="2" id="KW-1003">Cell membrane</keyword>
<dbReference type="PROSITE" id="PS00211">
    <property type="entry name" value="ABC_TRANSPORTER_1"/>
    <property type="match status" value="1"/>
</dbReference>
<dbReference type="RefSeq" id="WP_245855854.1">
    <property type="nucleotide sequence ID" value="NZ_JBEPMQ010000004.1"/>
</dbReference>
<keyword evidence="1" id="KW-0813">Transport</keyword>
<evidence type="ECO:0000256" key="1">
    <source>
        <dbReference type="ARBA" id="ARBA00022448"/>
    </source>
</evidence>
<evidence type="ECO:0000256" key="3">
    <source>
        <dbReference type="ARBA" id="ARBA00022741"/>
    </source>
</evidence>
<organism evidence="8 9">
    <name type="scientific">Bacillus oleivorans</name>
    <dbReference type="NCBI Taxonomy" id="1448271"/>
    <lineage>
        <taxon>Bacteria</taxon>
        <taxon>Bacillati</taxon>
        <taxon>Bacillota</taxon>
        <taxon>Bacilli</taxon>
        <taxon>Bacillales</taxon>
        <taxon>Bacillaceae</taxon>
        <taxon>Bacillus</taxon>
    </lineage>
</organism>
<protein>
    <submittedName>
        <fullName evidence="8">Sulfonate transport system ATP-binding protein</fullName>
    </submittedName>
</protein>
<dbReference type="CDD" id="cd03293">
    <property type="entry name" value="ABC_NrtD_SsuB_transporters"/>
    <property type="match status" value="1"/>
</dbReference>
<dbReference type="EMBL" id="OAOP01000005">
    <property type="protein sequence ID" value="SNX71260.1"/>
    <property type="molecule type" value="Genomic_DNA"/>
</dbReference>
<dbReference type="SUPFAM" id="SSF52540">
    <property type="entry name" value="P-loop containing nucleoside triphosphate hydrolases"/>
    <property type="match status" value="1"/>
</dbReference>
<dbReference type="PANTHER" id="PTHR42788">
    <property type="entry name" value="TAURINE IMPORT ATP-BINDING PROTEIN-RELATED"/>
    <property type="match status" value="1"/>
</dbReference>
<reference evidence="8 9" key="1">
    <citation type="submission" date="2017-08" db="EMBL/GenBank/DDBJ databases">
        <authorList>
            <person name="de Groot N.N."/>
        </authorList>
    </citation>
    <scope>NUCLEOTIDE SEQUENCE [LARGE SCALE GENOMIC DNA]</scope>
    <source>
        <strain evidence="8 9">JC228</strain>
    </source>
</reference>